<gene>
    <name evidence="15" type="ORF">ACFQ5P_19135</name>
</gene>
<dbReference type="EMBL" id="JBHTOQ010000054">
    <property type="protein sequence ID" value="MFD1483413.1"/>
    <property type="molecule type" value="Genomic_DNA"/>
</dbReference>
<dbReference type="SUPFAM" id="SSF52540">
    <property type="entry name" value="P-loop containing nucleoside triphosphate hydrolases"/>
    <property type="match status" value="1"/>
</dbReference>
<keyword evidence="16" id="KW-1185">Reference proteome</keyword>
<keyword evidence="7" id="KW-1278">Translocase</keyword>
<keyword evidence="9" id="KW-0472">Membrane</keyword>
<keyword evidence="5" id="KW-0547">Nucleotide-binding</keyword>
<dbReference type="RefSeq" id="WP_207392287.1">
    <property type="nucleotide sequence ID" value="NZ_CBCSAJ010000043.1"/>
</dbReference>
<dbReference type="Pfam" id="PF00005">
    <property type="entry name" value="ABC_tran"/>
    <property type="match status" value="1"/>
</dbReference>
<evidence type="ECO:0000313" key="16">
    <source>
        <dbReference type="Proteomes" id="UP001597302"/>
    </source>
</evidence>
<dbReference type="PROSITE" id="PS50893">
    <property type="entry name" value="ABC_TRANSPORTER_2"/>
    <property type="match status" value="1"/>
</dbReference>
<organism evidence="15 16">
    <name type="scientific">Paracoccus nototheniae</name>
    <dbReference type="NCBI Taxonomy" id="2489002"/>
    <lineage>
        <taxon>Bacteria</taxon>
        <taxon>Pseudomonadati</taxon>
        <taxon>Pseudomonadota</taxon>
        <taxon>Alphaproteobacteria</taxon>
        <taxon>Rhodobacterales</taxon>
        <taxon>Paracoccaceae</taxon>
        <taxon>Paracoccus</taxon>
    </lineage>
</organism>
<comment type="similarity">
    <text evidence="2">Belongs to the ABC transporter superfamily.</text>
</comment>
<dbReference type="InterPro" id="IPR003593">
    <property type="entry name" value="AAA+_ATPase"/>
</dbReference>
<proteinExistence type="inferred from homology"/>
<evidence type="ECO:0000256" key="5">
    <source>
        <dbReference type="ARBA" id="ARBA00022741"/>
    </source>
</evidence>
<dbReference type="Proteomes" id="UP001597302">
    <property type="component" value="Unassembled WGS sequence"/>
</dbReference>
<dbReference type="InterPro" id="IPR050388">
    <property type="entry name" value="ABC_Ni/Peptide_Import"/>
</dbReference>
<evidence type="ECO:0000256" key="8">
    <source>
        <dbReference type="ARBA" id="ARBA00023065"/>
    </source>
</evidence>
<dbReference type="InterPro" id="IPR027417">
    <property type="entry name" value="P-loop_NTPase"/>
</dbReference>
<accession>A0ABW4E333</accession>
<evidence type="ECO:0000256" key="12">
    <source>
        <dbReference type="ARBA" id="ARBA00044143"/>
    </source>
</evidence>
<evidence type="ECO:0000256" key="4">
    <source>
        <dbReference type="ARBA" id="ARBA00022475"/>
    </source>
</evidence>
<dbReference type="PANTHER" id="PTHR43297:SF13">
    <property type="entry name" value="NICKEL ABC TRANSPORTER, ATP-BINDING PROTEIN"/>
    <property type="match status" value="1"/>
</dbReference>
<comment type="subcellular location">
    <subcellularLocation>
        <location evidence="1">Cell inner membrane</location>
        <topology evidence="1">Peripheral membrane protein</topology>
    </subcellularLocation>
</comment>
<evidence type="ECO:0000256" key="1">
    <source>
        <dbReference type="ARBA" id="ARBA00004417"/>
    </source>
</evidence>
<evidence type="ECO:0000256" key="6">
    <source>
        <dbReference type="ARBA" id="ARBA00022840"/>
    </source>
</evidence>
<dbReference type="InterPro" id="IPR017871">
    <property type="entry name" value="ABC_transporter-like_CS"/>
</dbReference>
<dbReference type="PANTHER" id="PTHR43297">
    <property type="entry name" value="OLIGOPEPTIDE TRANSPORT ATP-BINDING PROTEIN APPD"/>
    <property type="match status" value="1"/>
</dbReference>
<dbReference type="EC" id="7.2.2.11" evidence="11"/>
<reference evidence="16" key="1">
    <citation type="journal article" date="2019" name="Int. J. Syst. Evol. Microbiol.">
        <title>The Global Catalogue of Microorganisms (GCM) 10K type strain sequencing project: providing services to taxonomists for standard genome sequencing and annotation.</title>
        <authorList>
            <consortium name="The Broad Institute Genomics Platform"/>
            <consortium name="The Broad Institute Genome Sequencing Center for Infectious Disease"/>
            <person name="Wu L."/>
            <person name="Ma J."/>
        </authorList>
    </citation>
    <scope>NUCLEOTIDE SEQUENCE [LARGE SCALE GENOMIC DNA]</scope>
    <source>
        <strain evidence="16">CCM 8875</strain>
    </source>
</reference>
<keyword evidence="8" id="KW-0406">Ion transport</keyword>
<name>A0ABW4E333_9RHOB</name>
<dbReference type="SMART" id="SM00382">
    <property type="entry name" value="AAA"/>
    <property type="match status" value="1"/>
</dbReference>
<keyword evidence="4" id="KW-1003">Cell membrane</keyword>
<keyword evidence="6 15" id="KW-0067">ATP-binding</keyword>
<sequence>MSLRVRDLSLGFSAPDGLWRRRETWLVQGLNLDVAAGRITALIGASGAGKSLLAHAILGALPGNALQTGRIAVQGRTVFLPQQGGWLDPTARIGDQIAWAARRKACPAQVADRLALLDLGSAVAALYPHQLSGGMARRVLMVMALIGPPALLVADEPTAGLDPASSALLLATLRAYAAEGGAVLLITHDLIAALPIADEVAMLADGRLHPACPAQAFAGDGAVLPAAARRQWQALPQNGFTDA</sequence>
<evidence type="ECO:0000256" key="13">
    <source>
        <dbReference type="ARBA" id="ARBA00048610"/>
    </source>
</evidence>
<dbReference type="InterPro" id="IPR003439">
    <property type="entry name" value="ABC_transporter-like_ATP-bd"/>
</dbReference>
<dbReference type="Gene3D" id="3.40.50.300">
    <property type="entry name" value="P-loop containing nucleotide triphosphate hydrolases"/>
    <property type="match status" value="1"/>
</dbReference>
<evidence type="ECO:0000256" key="9">
    <source>
        <dbReference type="ARBA" id="ARBA00023136"/>
    </source>
</evidence>
<comment type="caution">
    <text evidence="15">The sequence shown here is derived from an EMBL/GenBank/DDBJ whole genome shotgun (WGS) entry which is preliminary data.</text>
</comment>
<comment type="catalytic activity">
    <reaction evidence="13">
        <text>Ni(2+)(out) + ATP + H2O = Ni(2+)(in) + ADP + phosphate + H(+)</text>
        <dbReference type="Rhea" id="RHEA:15557"/>
        <dbReference type="ChEBI" id="CHEBI:15377"/>
        <dbReference type="ChEBI" id="CHEBI:15378"/>
        <dbReference type="ChEBI" id="CHEBI:30616"/>
        <dbReference type="ChEBI" id="CHEBI:43474"/>
        <dbReference type="ChEBI" id="CHEBI:49786"/>
        <dbReference type="ChEBI" id="CHEBI:456216"/>
        <dbReference type="EC" id="7.2.2.11"/>
    </reaction>
    <physiologicalReaction direction="left-to-right" evidence="13">
        <dbReference type="Rhea" id="RHEA:15558"/>
    </physiologicalReaction>
</comment>
<dbReference type="PROSITE" id="PS00211">
    <property type="entry name" value="ABC_TRANSPORTER_1"/>
    <property type="match status" value="1"/>
</dbReference>
<evidence type="ECO:0000256" key="10">
    <source>
        <dbReference type="ARBA" id="ARBA00038669"/>
    </source>
</evidence>
<feature type="domain" description="ABC transporter" evidence="14">
    <location>
        <begin position="3"/>
        <end position="230"/>
    </location>
</feature>
<protein>
    <recommendedName>
        <fullName evidence="12">Nickel import system ATP-binding protein NikD</fullName>
        <ecNumber evidence="11">7.2.2.11</ecNumber>
    </recommendedName>
</protein>
<comment type="subunit">
    <text evidence="10">The complex is composed of two ATP-binding proteins (NikD and NikE), two transmembrane proteins (NikB and NikC) and a solute-binding protein (NikA).</text>
</comment>
<evidence type="ECO:0000256" key="11">
    <source>
        <dbReference type="ARBA" id="ARBA00039098"/>
    </source>
</evidence>
<keyword evidence="3" id="KW-0813">Transport</keyword>
<evidence type="ECO:0000313" key="15">
    <source>
        <dbReference type="EMBL" id="MFD1483413.1"/>
    </source>
</evidence>
<dbReference type="GO" id="GO:0005524">
    <property type="term" value="F:ATP binding"/>
    <property type="evidence" value="ECO:0007669"/>
    <property type="project" value="UniProtKB-KW"/>
</dbReference>
<evidence type="ECO:0000256" key="2">
    <source>
        <dbReference type="ARBA" id="ARBA00005417"/>
    </source>
</evidence>
<evidence type="ECO:0000259" key="14">
    <source>
        <dbReference type="PROSITE" id="PS50893"/>
    </source>
</evidence>
<evidence type="ECO:0000256" key="3">
    <source>
        <dbReference type="ARBA" id="ARBA00022448"/>
    </source>
</evidence>
<evidence type="ECO:0000256" key="7">
    <source>
        <dbReference type="ARBA" id="ARBA00022967"/>
    </source>
</evidence>